<keyword evidence="6 8" id="KW-1133">Transmembrane helix</keyword>
<evidence type="ECO:0000313" key="11">
    <source>
        <dbReference type="Proteomes" id="UP001152766"/>
    </source>
</evidence>
<dbReference type="PANTHER" id="PTHR22911">
    <property type="entry name" value="ACYL-MALONYL CONDENSING ENZYME-RELATED"/>
    <property type="match status" value="1"/>
</dbReference>
<evidence type="ECO:0000256" key="3">
    <source>
        <dbReference type="ARBA" id="ARBA00022448"/>
    </source>
</evidence>
<dbReference type="PANTHER" id="PTHR22911:SF137">
    <property type="entry name" value="SOLUTE CARRIER FAMILY 35 MEMBER G2-RELATED"/>
    <property type="match status" value="1"/>
</dbReference>
<evidence type="ECO:0000259" key="9">
    <source>
        <dbReference type="Pfam" id="PF00892"/>
    </source>
</evidence>
<dbReference type="NCBIfam" id="TIGR00688">
    <property type="entry name" value="rarD"/>
    <property type="match status" value="1"/>
</dbReference>
<keyword evidence="3" id="KW-0813">Transport</keyword>
<keyword evidence="7 8" id="KW-0472">Membrane</keyword>
<feature type="transmembrane region" description="Helical" evidence="8">
    <location>
        <begin position="172"/>
        <end position="192"/>
    </location>
</feature>
<evidence type="ECO:0000313" key="10">
    <source>
        <dbReference type="EMBL" id="MDG0862204.1"/>
    </source>
</evidence>
<gene>
    <name evidence="10" type="primary">rarD</name>
    <name evidence="10" type="ORF">EXJ73_06920</name>
</gene>
<evidence type="ECO:0000256" key="4">
    <source>
        <dbReference type="ARBA" id="ARBA00022475"/>
    </source>
</evidence>
<dbReference type="InterPro" id="IPR004626">
    <property type="entry name" value="RarD"/>
</dbReference>
<feature type="transmembrane region" description="Helical" evidence="8">
    <location>
        <begin position="69"/>
        <end position="86"/>
    </location>
</feature>
<dbReference type="Proteomes" id="UP001152766">
    <property type="component" value="Unassembled WGS sequence"/>
</dbReference>
<keyword evidence="5 8" id="KW-0812">Transmembrane</keyword>
<dbReference type="EMBL" id="SGUG01000008">
    <property type="protein sequence ID" value="MDG0862204.1"/>
    <property type="molecule type" value="Genomic_DNA"/>
</dbReference>
<comment type="subcellular location">
    <subcellularLocation>
        <location evidence="1">Cell membrane</location>
        <topology evidence="1">Multi-pass membrane protein</topology>
    </subcellularLocation>
</comment>
<dbReference type="AlphaFoldDB" id="A0A9X4LFL5"/>
<dbReference type="RefSeq" id="WP_268151650.1">
    <property type="nucleotide sequence ID" value="NZ_JAPPUW010000012.1"/>
</dbReference>
<keyword evidence="11" id="KW-1185">Reference proteome</keyword>
<dbReference type="InterPro" id="IPR037185">
    <property type="entry name" value="EmrE-like"/>
</dbReference>
<dbReference type="InterPro" id="IPR000620">
    <property type="entry name" value="EamA_dom"/>
</dbReference>
<proteinExistence type="inferred from homology"/>
<reference evidence="10" key="1">
    <citation type="submission" date="2019-02" db="EMBL/GenBank/DDBJ databases">
        <title>Draft genome of the type strain Pelomonas aquatica CCUG 52575T.</title>
        <authorList>
            <person name="Gomila M."/>
            <person name="Lalucat J."/>
        </authorList>
    </citation>
    <scope>NUCLEOTIDE SEQUENCE</scope>
    <source>
        <strain evidence="10">CCUG 52575</strain>
    </source>
</reference>
<keyword evidence="4" id="KW-1003">Cell membrane</keyword>
<name>A0A9X4LFL5_9BURK</name>
<evidence type="ECO:0000256" key="7">
    <source>
        <dbReference type="ARBA" id="ARBA00023136"/>
    </source>
</evidence>
<dbReference type="Pfam" id="PF00892">
    <property type="entry name" value="EamA"/>
    <property type="match status" value="1"/>
</dbReference>
<evidence type="ECO:0000256" key="5">
    <source>
        <dbReference type="ARBA" id="ARBA00022692"/>
    </source>
</evidence>
<feature type="transmembrane region" description="Helical" evidence="8">
    <location>
        <begin position="230"/>
        <end position="252"/>
    </location>
</feature>
<feature type="transmembrane region" description="Helical" evidence="8">
    <location>
        <begin position="258"/>
        <end position="276"/>
    </location>
</feature>
<feature type="transmembrane region" description="Helical" evidence="8">
    <location>
        <begin position="92"/>
        <end position="114"/>
    </location>
</feature>
<feature type="transmembrane region" description="Helical" evidence="8">
    <location>
        <begin position="38"/>
        <end position="57"/>
    </location>
</feature>
<dbReference type="SUPFAM" id="SSF103481">
    <property type="entry name" value="Multidrug resistance efflux transporter EmrE"/>
    <property type="match status" value="2"/>
</dbReference>
<feature type="transmembrane region" description="Helical" evidence="8">
    <location>
        <begin position="204"/>
        <end position="223"/>
    </location>
</feature>
<comment type="similarity">
    <text evidence="2">Belongs to the EamA transporter family.</text>
</comment>
<organism evidence="10 11">
    <name type="scientific">Pelomonas aquatica</name>
    <dbReference type="NCBI Taxonomy" id="431058"/>
    <lineage>
        <taxon>Bacteria</taxon>
        <taxon>Pseudomonadati</taxon>
        <taxon>Pseudomonadota</taxon>
        <taxon>Betaproteobacteria</taxon>
        <taxon>Burkholderiales</taxon>
        <taxon>Sphaerotilaceae</taxon>
        <taxon>Roseateles</taxon>
    </lineage>
</organism>
<evidence type="ECO:0000256" key="8">
    <source>
        <dbReference type="SAM" id="Phobius"/>
    </source>
</evidence>
<dbReference type="GO" id="GO:0005886">
    <property type="term" value="C:plasma membrane"/>
    <property type="evidence" value="ECO:0007669"/>
    <property type="project" value="UniProtKB-SubCell"/>
</dbReference>
<feature type="transmembrane region" description="Helical" evidence="8">
    <location>
        <begin position="5"/>
        <end position="26"/>
    </location>
</feature>
<feature type="domain" description="EamA" evidence="9">
    <location>
        <begin position="3"/>
        <end position="137"/>
    </location>
</feature>
<accession>A0A9X4LFL5</accession>
<evidence type="ECO:0000256" key="2">
    <source>
        <dbReference type="ARBA" id="ARBA00007362"/>
    </source>
</evidence>
<sequence>MNRGIVYALGAYLSWGLFPLYFRQIAAVPALQVVAHRTLWSLAFVAIVMLATGRLAWLKGVSLATWRRFALSAALIAVNWLTYVWAVGHGQVINASLGYFINPLVNVALGFAVLHERPRPVQWLAVGLAAFGVLWLTVAAGTLPWVALVLALSFGLYGLMRKTAALGALEGLALETLILAPLALAGLAWWWQAGDLAGQTAVDWAWLIGTGPVTAGALLLFAAGARRIPLATLGIVQYASPSLQFLLGVFLFHEPMDANRLVAFGFIWGALAVYSAEGLWQTRRMLRCSVANEIVEGA</sequence>
<evidence type="ECO:0000256" key="6">
    <source>
        <dbReference type="ARBA" id="ARBA00022989"/>
    </source>
</evidence>
<protein>
    <submittedName>
        <fullName evidence="10">EamA family transporter RarD</fullName>
    </submittedName>
</protein>
<evidence type="ECO:0000256" key="1">
    <source>
        <dbReference type="ARBA" id="ARBA00004651"/>
    </source>
</evidence>
<feature type="transmembrane region" description="Helical" evidence="8">
    <location>
        <begin position="143"/>
        <end position="160"/>
    </location>
</feature>
<comment type="caution">
    <text evidence="10">The sequence shown here is derived from an EMBL/GenBank/DDBJ whole genome shotgun (WGS) entry which is preliminary data.</text>
</comment>